<evidence type="ECO:0000313" key="2">
    <source>
        <dbReference type="Proteomes" id="UP001341840"/>
    </source>
</evidence>
<keyword evidence="2" id="KW-1185">Reference proteome</keyword>
<evidence type="ECO:0000313" key="1">
    <source>
        <dbReference type="EMBL" id="MED6151524.1"/>
    </source>
</evidence>
<proteinExistence type="predicted"/>
<organism evidence="1 2">
    <name type="scientific">Stylosanthes scabra</name>
    <dbReference type="NCBI Taxonomy" id="79078"/>
    <lineage>
        <taxon>Eukaryota</taxon>
        <taxon>Viridiplantae</taxon>
        <taxon>Streptophyta</taxon>
        <taxon>Embryophyta</taxon>
        <taxon>Tracheophyta</taxon>
        <taxon>Spermatophyta</taxon>
        <taxon>Magnoliopsida</taxon>
        <taxon>eudicotyledons</taxon>
        <taxon>Gunneridae</taxon>
        <taxon>Pentapetalae</taxon>
        <taxon>rosids</taxon>
        <taxon>fabids</taxon>
        <taxon>Fabales</taxon>
        <taxon>Fabaceae</taxon>
        <taxon>Papilionoideae</taxon>
        <taxon>50 kb inversion clade</taxon>
        <taxon>dalbergioids sensu lato</taxon>
        <taxon>Dalbergieae</taxon>
        <taxon>Pterocarpus clade</taxon>
        <taxon>Stylosanthes</taxon>
    </lineage>
</organism>
<gene>
    <name evidence="1" type="ORF">PIB30_083374</name>
</gene>
<dbReference type="Proteomes" id="UP001341840">
    <property type="component" value="Unassembled WGS sequence"/>
</dbReference>
<feature type="non-terminal residue" evidence="1">
    <location>
        <position position="1"/>
    </location>
</feature>
<accession>A0ABU6TRS7</accession>
<reference evidence="1 2" key="1">
    <citation type="journal article" date="2023" name="Plants (Basel)">
        <title>Bridging the Gap: Combining Genomics and Transcriptomics Approaches to Understand Stylosanthes scabra, an Orphan Legume from the Brazilian Caatinga.</title>
        <authorList>
            <person name="Ferreira-Neto J.R.C."/>
            <person name="da Silva M.D."/>
            <person name="Binneck E."/>
            <person name="de Melo N.F."/>
            <person name="da Silva R.H."/>
            <person name="de Melo A.L.T.M."/>
            <person name="Pandolfi V."/>
            <person name="Bustamante F.O."/>
            <person name="Brasileiro-Vidal A.C."/>
            <person name="Benko-Iseppon A.M."/>
        </authorList>
    </citation>
    <scope>NUCLEOTIDE SEQUENCE [LARGE SCALE GENOMIC DNA]</scope>
    <source>
        <tissue evidence="1">Leaves</tissue>
    </source>
</reference>
<protein>
    <submittedName>
        <fullName evidence="1">Uncharacterized protein</fullName>
    </submittedName>
</protein>
<name>A0ABU6TRS7_9FABA</name>
<dbReference type="EMBL" id="JASCZI010091937">
    <property type="protein sequence ID" value="MED6151524.1"/>
    <property type="molecule type" value="Genomic_DNA"/>
</dbReference>
<comment type="caution">
    <text evidence="1">The sequence shown here is derived from an EMBL/GenBank/DDBJ whole genome shotgun (WGS) entry which is preliminary data.</text>
</comment>
<sequence length="107" mass="12268">LFINRRTSKMGKKKSCQDVKVPRPLNAVEQGLYCWVEEAVFTQPSVVLEEDLSEFRQNVRLTEDVASEGDFLLEGVGPSDRLPLQANRDVPHFLWVYQELFTSLGVR</sequence>